<dbReference type="AlphaFoldDB" id="A0A4R1BUH8"/>
<gene>
    <name evidence="2" type="ORF">EPD65_14700</name>
</gene>
<feature type="transmembrane region" description="Helical" evidence="1">
    <location>
        <begin position="12"/>
        <end position="34"/>
    </location>
</feature>
<keyword evidence="1" id="KW-1133">Transmembrane helix</keyword>
<evidence type="ECO:0000256" key="1">
    <source>
        <dbReference type="SAM" id="Phobius"/>
    </source>
</evidence>
<sequence>MRKNSGRTAWRWTFPLIAAVQSASVLAFFGYLLILDGPTRNRSVLYFETDVLPLAPFLWLGLSLVGLAAVLRWPSGWARTAAEIGTGLAGAFGVVGAAVLGLAWMLVSSYGADFDFPAAPPTPGFATTVAKADGSDDDDPMRGREVVIDAGTHTEAEVLAFYRTHFPHSSGWADGSAEEDGRTDFSLCRVRTDNSDYDEYVEVYGRGGGQFLVSVSRLFANSDWGPRRADRCGLAGIWFPSQI</sequence>
<accession>A0A4R1BUH8</accession>
<keyword evidence="3" id="KW-1185">Reference proteome</keyword>
<dbReference type="RefSeq" id="WP_131585462.1">
    <property type="nucleotide sequence ID" value="NZ_SJZJ01000032.1"/>
</dbReference>
<name>A0A4R1BUH8_9ACTN</name>
<dbReference type="OrthoDB" id="131040at85009"/>
<organism evidence="2 3">
    <name type="scientific">Nocardioides jejuensis</name>
    <dbReference type="NCBI Taxonomy" id="2502782"/>
    <lineage>
        <taxon>Bacteria</taxon>
        <taxon>Bacillati</taxon>
        <taxon>Actinomycetota</taxon>
        <taxon>Actinomycetes</taxon>
        <taxon>Propionibacteriales</taxon>
        <taxon>Nocardioidaceae</taxon>
        <taxon>Nocardioides</taxon>
    </lineage>
</organism>
<protein>
    <submittedName>
        <fullName evidence="2">Uncharacterized protein</fullName>
    </submittedName>
</protein>
<feature type="transmembrane region" description="Helical" evidence="1">
    <location>
        <begin position="85"/>
        <end position="107"/>
    </location>
</feature>
<keyword evidence="1" id="KW-0472">Membrane</keyword>
<dbReference type="Proteomes" id="UP000295453">
    <property type="component" value="Unassembled WGS sequence"/>
</dbReference>
<reference evidence="2 3" key="1">
    <citation type="submission" date="2019-03" db="EMBL/GenBank/DDBJ databases">
        <authorList>
            <person name="Kim M.K.M."/>
        </authorList>
    </citation>
    <scope>NUCLEOTIDE SEQUENCE [LARGE SCALE GENOMIC DNA]</scope>
    <source>
        <strain evidence="2 3">18JY15-6</strain>
    </source>
</reference>
<proteinExistence type="predicted"/>
<evidence type="ECO:0000313" key="3">
    <source>
        <dbReference type="Proteomes" id="UP000295453"/>
    </source>
</evidence>
<feature type="transmembrane region" description="Helical" evidence="1">
    <location>
        <begin position="54"/>
        <end position="73"/>
    </location>
</feature>
<evidence type="ECO:0000313" key="2">
    <source>
        <dbReference type="EMBL" id="TCJ21583.1"/>
    </source>
</evidence>
<comment type="caution">
    <text evidence="2">The sequence shown here is derived from an EMBL/GenBank/DDBJ whole genome shotgun (WGS) entry which is preliminary data.</text>
</comment>
<dbReference type="EMBL" id="SJZJ01000032">
    <property type="protein sequence ID" value="TCJ21583.1"/>
    <property type="molecule type" value="Genomic_DNA"/>
</dbReference>
<keyword evidence="1" id="KW-0812">Transmembrane</keyword>